<dbReference type="EMBL" id="BNAL01000009">
    <property type="protein sequence ID" value="GHG00019.1"/>
    <property type="molecule type" value="Genomic_DNA"/>
</dbReference>
<feature type="domain" description="ABM" evidence="1">
    <location>
        <begin position="2"/>
        <end position="94"/>
    </location>
</feature>
<keyword evidence="2" id="KW-0560">Oxidoreductase</keyword>
<proteinExistence type="predicted"/>
<evidence type="ECO:0000313" key="2">
    <source>
        <dbReference type="EMBL" id="GHG00019.1"/>
    </source>
</evidence>
<sequence length="107" mass="12118">MITVANRIFVHPSYHDQFEARFQDRAGLVDGMDGFIANQVLRPTAEGDPFVVLTFWRDRESFEAWTRSDAFRQGHAKSGSLPKEAFSGPNKLEVHDVVQVTGEVRPQ</sequence>
<organism evidence="2 3">
    <name type="scientific">Deinococcus piscis</name>
    <dbReference type="NCBI Taxonomy" id="394230"/>
    <lineage>
        <taxon>Bacteria</taxon>
        <taxon>Thermotogati</taxon>
        <taxon>Deinococcota</taxon>
        <taxon>Deinococci</taxon>
        <taxon>Deinococcales</taxon>
        <taxon>Deinococcaceae</taxon>
        <taxon>Deinococcus</taxon>
    </lineage>
</organism>
<dbReference type="PANTHER" id="PTHR34474">
    <property type="entry name" value="SIGNAL TRANSDUCTION PROTEIN TRAP"/>
    <property type="match status" value="1"/>
</dbReference>
<dbReference type="Gene3D" id="3.30.70.100">
    <property type="match status" value="1"/>
</dbReference>
<dbReference type="SUPFAM" id="SSF54909">
    <property type="entry name" value="Dimeric alpha+beta barrel"/>
    <property type="match status" value="1"/>
</dbReference>
<protein>
    <submittedName>
        <fullName evidence="2">Antibiotic biosynthesis monooxygenase</fullName>
    </submittedName>
</protein>
<dbReference type="Pfam" id="PF03992">
    <property type="entry name" value="ABM"/>
    <property type="match status" value="1"/>
</dbReference>
<dbReference type="InterPro" id="IPR011008">
    <property type="entry name" value="Dimeric_a/b-barrel"/>
</dbReference>
<dbReference type="GO" id="GO:0004497">
    <property type="term" value="F:monooxygenase activity"/>
    <property type="evidence" value="ECO:0007669"/>
    <property type="project" value="UniProtKB-KW"/>
</dbReference>
<keyword evidence="3" id="KW-1185">Reference proteome</keyword>
<dbReference type="InterPro" id="IPR007138">
    <property type="entry name" value="ABM_dom"/>
</dbReference>
<accession>A0ABQ3K8G6</accession>
<evidence type="ECO:0000313" key="3">
    <source>
        <dbReference type="Proteomes" id="UP000632154"/>
    </source>
</evidence>
<gene>
    <name evidence="2" type="ORF">GCM10017783_10130</name>
</gene>
<comment type="caution">
    <text evidence="2">The sequence shown here is derived from an EMBL/GenBank/DDBJ whole genome shotgun (WGS) entry which is preliminary data.</text>
</comment>
<name>A0ABQ3K8G6_9DEIO</name>
<evidence type="ECO:0000259" key="1">
    <source>
        <dbReference type="PROSITE" id="PS51725"/>
    </source>
</evidence>
<dbReference type="RefSeq" id="WP_189642591.1">
    <property type="nucleotide sequence ID" value="NZ_BNAL01000009.1"/>
</dbReference>
<dbReference type="PANTHER" id="PTHR34474:SF2">
    <property type="entry name" value="SIGNAL TRANSDUCTION PROTEIN TRAP"/>
    <property type="match status" value="1"/>
</dbReference>
<keyword evidence="2" id="KW-0503">Monooxygenase</keyword>
<dbReference type="PROSITE" id="PS51725">
    <property type="entry name" value="ABM"/>
    <property type="match status" value="1"/>
</dbReference>
<dbReference type="InterPro" id="IPR050404">
    <property type="entry name" value="Heme-degrading_MO"/>
</dbReference>
<reference evidence="3" key="1">
    <citation type="journal article" date="2019" name="Int. J. Syst. Evol. Microbiol.">
        <title>The Global Catalogue of Microorganisms (GCM) 10K type strain sequencing project: providing services to taxonomists for standard genome sequencing and annotation.</title>
        <authorList>
            <consortium name="The Broad Institute Genomics Platform"/>
            <consortium name="The Broad Institute Genome Sequencing Center for Infectious Disease"/>
            <person name="Wu L."/>
            <person name="Ma J."/>
        </authorList>
    </citation>
    <scope>NUCLEOTIDE SEQUENCE [LARGE SCALE GENOMIC DNA]</scope>
    <source>
        <strain evidence="3">CGMCC 1.18439</strain>
    </source>
</reference>
<dbReference type="Proteomes" id="UP000632154">
    <property type="component" value="Unassembled WGS sequence"/>
</dbReference>